<dbReference type="CDD" id="cd00887">
    <property type="entry name" value="MoeA"/>
    <property type="match status" value="1"/>
</dbReference>
<comment type="caution">
    <text evidence="8">The sequence shown here is derived from an EMBL/GenBank/DDBJ whole genome shotgun (WGS) entry which is preliminary data.</text>
</comment>
<dbReference type="GO" id="GO:0005737">
    <property type="term" value="C:cytoplasm"/>
    <property type="evidence" value="ECO:0007669"/>
    <property type="project" value="TreeGrafter"/>
</dbReference>
<comment type="pathway">
    <text evidence="2 6">Cofactor biosynthesis; molybdopterin biosynthesis.</text>
</comment>
<dbReference type="InterPro" id="IPR036688">
    <property type="entry name" value="MoeA_C_domain_IV_sf"/>
</dbReference>
<dbReference type="InterPro" id="IPR036135">
    <property type="entry name" value="MoeA_linker/N_sf"/>
</dbReference>
<dbReference type="NCBIfam" id="NF011068">
    <property type="entry name" value="PRK14498.1"/>
    <property type="match status" value="1"/>
</dbReference>
<protein>
    <recommendedName>
        <fullName evidence="6">Molybdopterin molybdenumtransferase</fullName>
        <ecNumber evidence="6">2.10.1.1</ecNumber>
    </recommendedName>
</protein>
<dbReference type="NCBIfam" id="NF045515">
    <property type="entry name" value="Glp_gephyrin"/>
    <property type="match status" value="1"/>
</dbReference>
<dbReference type="Pfam" id="PF12727">
    <property type="entry name" value="PBP_like"/>
    <property type="match status" value="1"/>
</dbReference>
<evidence type="ECO:0000256" key="4">
    <source>
        <dbReference type="ARBA" id="ARBA00023150"/>
    </source>
</evidence>
<comment type="cofactor">
    <cofactor evidence="6">
        <name>Mg(2+)</name>
        <dbReference type="ChEBI" id="CHEBI:18420"/>
    </cofactor>
</comment>
<dbReference type="Gene3D" id="3.90.105.10">
    <property type="entry name" value="Molybdopterin biosynthesis moea protein, domain 2"/>
    <property type="match status" value="1"/>
</dbReference>
<dbReference type="Pfam" id="PF03453">
    <property type="entry name" value="MoeA_N"/>
    <property type="match status" value="1"/>
</dbReference>
<comment type="similarity">
    <text evidence="3 6">Belongs to the MoeA family.</text>
</comment>
<dbReference type="PANTHER" id="PTHR10192">
    <property type="entry name" value="MOLYBDOPTERIN BIOSYNTHESIS PROTEIN"/>
    <property type="match status" value="1"/>
</dbReference>
<dbReference type="Proteomes" id="UP000275461">
    <property type="component" value="Unassembled WGS sequence"/>
</dbReference>
<feature type="domain" description="MoaB/Mog" evidence="7">
    <location>
        <begin position="200"/>
        <end position="339"/>
    </location>
</feature>
<comment type="function">
    <text evidence="1 6">Catalyzes the insertion of molybdate into adenylated molybdopterin with the concomitant release of AMP.</text>
</comment>
<dbReference type="InterPro" id="IPR005110">
    <property type="entry name" value="MoeA_linker/N"/>
</dbReference>
<organism evidence="8 9">
    <name type="scientific">Alkalispirillum mobile</name>
    <dbReference type="NCBI Taxonomy" id="85925"/>
    <lineage>
        <taxon>Bacteria</taxon>
        <taxon>Pseudomonadati</taxon>
        <taxon>Pseudomonadota</taxon>
        <taxon>Gammaproteobacteria</taxon>
        <taxon>Chromatiales</taxon>
        <taxon>Ectothiorhodospiraceae</taxon>
        <taxon>Alkalispirillum</taxon>
    </lineage>
</organism>
<accession>A0A498BTN5</accession>
<gene>
    <name evidence="8" type="ORF">DFR31_2369</name>
</gene>
<dbReference type="RefSeq" id="WP_121442888.1">
    <property type="nucleotide sequence ID" value="NZ_RCDA01000004.1"/>
</dbReference>
<evidence type="ECO:0000259" key="7">
    <source>
        <dbReference type="SMART" id="SM00852"/>
    </source>
</evidence>
<keyword evidence="9" id="KW-1185">Reference proteome</keyword>
<dbReference type="OrthoDB" id="9804758at2"/>
<dbReference type="SMART" id="SM00852">
    <property type="entry name" value="MoCF_biosynth"/>
    <property type="match status" value="1"/>
</dbReference>
<dbReference type="PROSITE" id="PS01079">
    <property type="entry name" value="MOCF_BIOSYNTHESIS_2"/>
    <property type="match status" value="1"/>
</dbReference>
<dbReference type="SUPFAM" id="SSF53850">
    <property type="entry name" value="Periplasmic binding protein-like II"/>
    <property type="match status" value="1"/>
</dbReference>
<evidence type="ECO:0000256" key="2">
    <source>
        <dbReference type="ARBA" id="ARBA00005046"/>
    </source>
</evidence>
<dbReference type="Gene3D" id="2.40.340.10">
    <property type="entry name" value="MoeA, C-terminal, domain IV"/>
    <property type="match status" value="1"/>
</dbReference>
<dbReference type="InterPro" id="IPR005111">
    <property type="entry name" value="MoeA_C_domain_IV"/>
</dbReference>
<sequence length="658" mass="69154">MTEVPPSKQAGHQTQHLQTISLEEAHRRLREHLTMQALPAESVPLVDALGRVLAEDLVADIDVPGFDRANVDGFAVRAADLAGADAGQPATLSLNDELLTPGRAPQHPVTAGTATIIATGGMLPRGADAVLMVEDSEREGDMVKAYRTLAPGRFLTFAGSDIARGETILFRGQTLGSREIGILAALGHDRVTVVRNPRVAVLSTGDELVAPGQRAGPGQVHDSNSAIVSAAIRELGGAVIPLGICPDDETALEHQLRSALPDCDMVLLSGGTSKGAGDLSHQVIERLGAPGIIAHGVALKPGKPICIAVCDGKPVVILPGFPTSAIFTFHEFIAPVIRRWAGLPPERVRTAEARLPLQTPSELGRTEFLLVGLSEGPDGLAAYPMGKGSGAVTAFSKADGFITIDALTQSLPADSPVNVRLIGETTRAADLIAVGSHCVGLDTLLAQLSAEGLQVKAMHVGSTGGLVATRRGECDLAGVHLMDAGTGAYNRPFISPGTVLIPGYRRMQGLVYRKDDPRFQGLDADSLVRRACADRDCLMINRNPGSGTRVLINQLLGDNQPAGFGMQARSHNAVAAAVANGRADWGMAIDVVAWKYDLAFLPVQEECYDFVVPESRLQRPGVQRFLRLLGDPTTREALAALGLRLDVAATDLAAAATS</sequence>
<reference evidence="8 9" key="1">
    <citation type="submission" date="2018-10" db="EMBL/GenBank/DDBJ databases">
        <title>Genomic Encyclopedia of Type Strains, Phase IV (KMG-IV): sequencing the most valuable type-strain genomes for metagenomic binning, comparative biology and taxonomic classification.</title>
        <authorList>
            <person name="Goeker M."/>
        </authorList>
    </citation>
    <scope>NUCLEOTIDE SEQUENCE [LARGE SCALE GENOMIC DNA]</scope>
    <source>
        <strain evidence="8 9">DSM 12769</strain>
    </source>
</reference>
<dbReference type="NCBIfam" id="TIGR00177">
    <property type="entry name" value="molyb_syn"/>
    <property type="match status" value="1"/>
</dbReference>
<dbReference type="InterPro" id="IPR038987">
    <property type="entry name" value="MoeA-like"/>
</dbReference>
<evidence type="ECO:0000313" key="8">
    <source>
        <dbReference type="EMBL" id="RLK47055.1"/>
    </source>
</evidence>
<dbReference type="PANTHER" id="PTHR10192:SF5">
    <property type="entry name" value="GEPHYRIN"/>
    <property type="match status" value="1"/>
</dbReference>
<keyword evidence="6" id="KW-0479">Metal-binding</keyword>
<dbReference type="EMBL" id="RCDA01000004">
    <property type="protein sequence ID" value="RLK47055.1"/>
    <property type="molecule type" value="Genomic_DNA"/>
</dbReference>
<keyword evidence="4 6" id="KW-0501">Molybdenum cofactor biosynthesis</keyword>
<evidence type="ECO:0000256" key="6">
    <source>
        <dbReference type="RuleBase" id="RU365090"/>
    </source>
</evidence>
<keyword evidence="6" id="KW-0460">Magnesium</keyword>
<dbReference type="GO" id="GO:0006777">
    <property type="term" value="P:Mo-molybdopterin cofactor biosynthetic process"/>
    <property type="evidence" value="ECO:0007669"/>
    <property type="project" value="UniProtKB-UniRule"/>
</dbReference>
<dbReference type="AlphaFoldDB" id="A0A498BTN5"/>
<dbReference type="InterPro" id="IPR024370">
    <property type="entry name" value="PBP_domain"/>
</dbReference>
<dbReference type="GO" id="GO:0061599">
    <property type="term" value="F:molybdopterin molybdotransferase activity"/>
    <property type="evidence" value="ECO:0007669"/>
    <property type="project" value="UniProtKB-UniRule"/>
</dbReference>
<dbReference type="Gene3D" id="3.40.980.10">
    <property type="entry name" value="MoaB/Mog-like domain"/>
    <property type="match status" value="1"/>
</dbReference>
<dbReference type="EC" id="2.10.1.1" evidence="6"/>
<comment type="catalytic activity">
    <reaction evidence="5">
        <text>adenylyl-molybdopterin + molybdate = Mo-molybdopterin + AMP + H(+)</text>
        <dbReference type="Rhea" id="RHEA:35047"/>
        <dbReference type="ChEBI" id="CHEBI:15378"/>
        <dbReference type="ChEBI" id="CHEBI:36264"/>
        <dbReference type="ChEBI" id="CHEBI:62727"/>
        <dbReference type="ChEBI" id="CHEBI:71302"/>
        <dbReference type="ChEBI" id="CHEBI:456215"/>
        <dbReference type="EC" id="2.10.1.1"/>
    </reaction>
</comment>
<dbReference type="InterPro" id="IPR001453">
    <property type="entry name" value="MoaB/Mog_dom"/>
</dbReference>
<evidence type="ECO:0000256" key="1">
    <source>
        <dbReference type="ARBA" id="ARBA00002901"/>
    </source>
</evidence>
<evidence type="ECO:0000256" key="3">
    <source>
        <dbReference type="ARBA" id="ARBA00010763"/>
    </source>
</evidence>
<name>A0A498BTN5_9GAMM</name>
<dbReference type="Gene3D" id="2.170.190.11">
    <property type="entry name" value="Molybdopterin biosynthesis moea protein, domain 3"/>
    <property type="match status" value="1"/>
</dbReference>
<dbReference type="Pfam" id="PF03454">
    <property type="entry name" value="MoeA_C"/>
    <property type="match status" value="1"/>
</dbReference>
<proteinExistence type="inferred from homology"/>
<evidence type="ECO:0000256" key="5">
    <source>
        <dbReference type="ARBA" id="ARBA00047317"/>
    </source>
</evidence>
<dbReference type="SUPFAM" id="SSF63882">
    <property type="entry name" value="MoeA N-terminal region -like"/>
    <property type="match status" value="1"/>
</dbReference>
<keyword evidence="6" id="KW-0500">Molybdenum</keyword>
<dbReference type="GO" id="GO:0046872">
    <property type="term" value="F:metal ion binding"/>
    <property type="evidence" value="ECO:0007669"/>
    <property type="project" value="UniProtKB-UniRule"/>
</dbReference>
<dbReference type="InterPro" id="IPR008284">
    <property type="entry name" value="MoCF_biosynth_CS"/>
</dbReference>
<keyword evidence="6" id="KW-0808">Transferase</keyword>
<dbReference type="Pfam" id="PF00994">
    <property type="entry name" value="MoCF_biosynth"/>
    <property type="match status" value="1"/>
</dbReference>
<dbReference type="UniPathway" id="UPA00344"/>
<evidence type="ECO:0000313" key="9">
    <source>
        <dbReference type="Proteomes" id="UP000275461"/>
    </source>
</evidence>
<dbReference type="SUPFAM" id="SSF53218">
    <property type="entry name" value="Molybdenum cofactor biosynthesis proteins"/>
    <property type="match status" value="1"/>
</dbReference>
<dbReference type="SUPFAM" id="SSF63867">
    <property type="entry name" value="MoeA C-terminal domain-like"/>
    <property type="match status" value="1"/>
</dbReference>
<dbReference type="InterPro" id="IPR036425">
    <property type="entry name" value="MoaB/Mog-like_dom_sf"/>
</dbReference>